<evidence type="ECO:0000313" key="3">
    <source>
        <dbReference type="EMBL" id="PSR26135.1"/>
    </source>
</evidence>
<feature type="transmembrane region" description="Helical" evidence="1">
    <location>
        <begin position="76"/>
        <end position="94"/>
    </location>
</feature>
<dbReference type="Proteomes" id="UP000242699">
    <property type="component" value="Unassembled WGS sequence"/>
</dbReference>
<name>A0A2T2WV77_9FIRM</name>
<protein>
    <recommendedName>
        <fullName evidence="2">CAAX prenyl protease 2/Lysostaphin resistance protein A-like domain-containing protein</fullName>
    </recommendedName>
</protein>
<comment type="caution">
    <text evidence="3">The sequence shown here is derived from an EMBL/GenBank/DDBJ whole genome shotgun (WGS) entry which is preliminary data.</text>
</comment>
<feature type="transmembrane region" description="Helical" evidence="1">
    <location>
        <begin position="222"/>
        <end position="245"/>
    </location>
</feature>
<organism evidence="3 4">
    <name type="scientific">Sulfobacillus benefaciens</name>
    <dbReference type="NCBI Taxonomy" id="453960"/>
    <lineage>
        <taxon>Bacteria</taxon>
        <taxon>Bacillati</taxon>
        <taxon>Bacillota</taxon>
        <taxon>Clostridia</taxon>
        <taxon>Eubacteriales</taxon>
        <taxon>Clostridiales Family XVII. Incertae Sedis</taxon>
        <taxon>Sulfobacillus</taxon>
    </lineage>
</organism>
<feature type="transmembrane region" description="Helical" evidence="1">
    <location>
        <begin position="284"/>
        <end position="302"/>
    </location>
</feature>
<dbReference type="PANTHER" id="PTHR36435:SF1">
    <property type="entry name" value="CAAX AMINO TERMINAL PROTEASE FAMILY PROTEIN"/>
    <property type="match status" value="1"/>
</dbReference>
<feature type="domain" description="CAAX prenyl protease 2/Lysostaphin resistance protein A-like" evidence="2">
    <location>
        <begin position="231"/>
        <end position="318"/>
    </location>
</feature>
<feature type="transmembrane region" description="Helical" evidence="1">
    <location>
        <begin position="309"/>
        <end position="327"/>
    </location>
</feature>
<feature type="transmembrane region" description="Helical" evidence="1">
    <location>
        <begin position="28"/>
        <end position="47"/>
    </location>
</feature>
<keyword evidence="1" id="KW-0472">Membrane</keyword>
<feature type="transmembrane region" description="Helical" evidence="1">
    <location>
        <begin position="106"/>
        <end position="126"/>
    </location>
</feature>
<feature type="transmembrane region" description="Helical" evidence="1">
    <location>
        <begin position="52"/>
        <end position="70"/>
    </location>
</feature>
<dbReference type="InterPro" id="IPR052710">
    <property type="entry name" value="CAAX_protease"/>
</dbReference>
<gene>
    <name evidence="3" type="ORF">C7B43_14705</name>
</gene>
<dbReference type="GO" id="GO:0080120">
    <property type="term" value="P:CAAX-box protein maturation"/>
    <property type="evidence" value="ECO:0007669"/>
    <property type="project" value="UniProtKB-ARBA"/>
</dbReference>
<dbReference type="InterPro" id="IPR003675">
    <property type="entry name" value="Rce1/LyrA-like_dom"/>
</dbReference>
<dbReference type="GO" id="GO:0004175">
    <property type="term" value="F:endopeptidase activity"/>
    <property type="evidence" value="ECO:0007669"/>
    <property type="project" value="UniProtKB-ARBA"/>
</dbReference>
<accession>A0A2T2WV77</accession>
<sequence>MKKRAVALALWIVSGILADLLAHTTDPGAIMFVALGMSVATGALALILGRPLWAALAILLALAGLWLSPVRPIDRWLLPLVEMIMGMMVAWWSRHAKEGRIAPQDGFFGFIMLVLVSVILSLALMIGQPVALSSNLPLLLAAYLLTPPTEILIVLMILGRHGIIRPFIQRNYQWTRRGWSLVGLGLAMGLVMSFVITLLVGLESRVGHVAIQSNNPFVYAHGLIHHAGLIMLLMIVAIVVMAPVAEEILFRGILFGSLWPIWGLTWAVIVAGTIFGLAHMNLTLLIPLACAGMILNLIYYKTRSLIPSTIAHATFNLLSVIMALSVLR</sequence>
<keyword evidence="1" id="KW-1133">Transmembrane helix</keyword>
<keyword evidence="1" id="KW-0812">Transmembrane</keyword>
<feature type="transmembrane region" description="Helical" evidence="1">
    <location>
        <begin position="138"/>
        <end position="158"/>
    </location>
</feature>
<dbReference type="EMBL" id="PXYT01000041">
    <property type="protein sequence ID" value="PSR26135.1"/>
    <property type="molecule type" value="Genomic_DNA"/>
</dbReference>
<evidence type="ECO:0000256" key="1">
    <source>
        <dbReference type="SAM" id="Phobius"/>
    </source>
</evidence>
<reference evidence="3 4" key="1">
    <citation type="journal article" date="2014" name="BMC Genomics">
        <title>Comparison of environmental and isolate Sulfobacillus genomes reveals diverse carbon, sulfur, nitrogen, and hydrogen metabolisms.</title>
        <authorList>
            <person name="Justice N.B."/>
            <person name="Norman A."/>
            <person name="Brown C.T."/>
            <person name="Singh A."/>
            <person name="Thomas B.C."/>
            <person name="Banfield J.F."/>
        </authorList>
    </citation>
    <scope>NUCLEOTIDE SEQUENCE [LARGE SCALE GENOMIC DNA]</scope>
    <source>
        <strain evidence="3">AMDSBA1</strain>
    </source>
</reference>
<feature type="transmembrane region" description="Helical" evidence="1">
    <location>
        <begin position="257"/>
        <end position="278"/>
    </location>
</feature>
<evidence type="ECO:0000259" key="2">
    <source>
        <dbReference type="Pfam" id="PF02517"/>
    </source>
</evidence>
<dbReference type="AlphaFoldDB" id="A0A2T2WV77"/>
<feature type="transmembrane region" description="Helical" evidence="1">
    <location>
        <begin position="179"/>
        <end position="202"/>
    </location>
</feature>
<dbReference type="Pfam" id="PF02517">
    <property type="entry name" value="Rce1-like"/>
    <property type="match status" value="1"/>
</dbReference>
<evidence type="ECO:0000313" key="4">
    <source>
        <dbReference type="Proteomes" id="UP000242699"/>
    </source>
</evidence>
<proteinExistence type="predicted"/>
<dbReference type="PANTHER" id="PTHR36435">
    <property type="entry name" value="SLR1288 PROTEIN"/>
    <property type="match status" value="1"/>
</dbReference>